<dbReference type="EMBL" id="JAKELL010000064">
    <property type="protein sequence ID" value="KAH8985387.1"/>
    <property type="molecule type" value="Genomic_DNA"/>
</dbReference>
<evidence type="ECO:0000313" key="2">
    <source>
        <dbReference type="EMBL" id="KAH8985387.1"/>
    </source>
</evidence>
<proteinExistence type="predicted"/>
<dbReference type="Gene3D" id="3.40.50.1820">
    <property type="entry name" value="alpha/beta hydrolase"/>
    <property type="match status" value="1"/>
</dbReference>
<dbReference type="SUPFAM" id="SSF53474">
    <property type="entry name" value="alpha/beta-Hydrolases"/>
    <property type="match status" value="1"/>
</dbReference>
<dbReference type="InterPro" id="IPR029058">
    <property type="entry name" value="AB_hydrolase_fold"/>
</dbReference>
<name>A0AAD4LBH5_9AGAM</name>
<organism evidence="2 3">
    <name type="scientific">Lactarius akahatsu</name>
    <dbReference type="NCBI Taxonomy" id="416441"/>
    <lineage>
        <taxon>Eukaryota</taxon>
        <taxon>Fungi</taxon>
        <taxon>Dikarya</taxon>
        <taxon>Basidiomycota</taxon>
        <taxon>Agaricomycotina</taxon>
        <taxon>Agaricomycetes</taxon>
        <taxon>Russulales</taxon>
        <taxon>Russulaceae</taxon>
        <taxon>Lactarius</taxon>
    </lineage>
</organism>
<feature type="compositionally biased region" description="Low complexity" evidence="1">
    <location>
        <begin position="28"/>
        <end position="39"/>
    </location>
</feature>
<dbReference type="Proteomes" id="UP001201163">
    <property type="component" value="Unassembled WGS sequence"/>
</dbReference>
<comment type="caution">
    <text evidence="2">The sequence shown here is derived from an EMBL/GenBank/DDBJ whole genome shotgun (WGS) entry which is preliminary data.</text>
</comment>
<protein>
    <submittedName>
        <fullName evidence="2">Alpha/Beta hydrolase protein</fullName>
    </submittedName>
</protein>
<keyword evidence="2" id="KW-0378">Hydrolase</keyword>
<reference evidence="2" key="1">
    <citation type="submission" date="2022-01" db="EMBL/GenBank/DDBJ databases">
        <title>Comparative genomics reveals a dynamic genome evolution in the ectomycorrhizal milk-cap (Lactarius) mushrooms.</title>
        <authorList>
            <consortium name="DOE Joint Genome Institute"/>
            <person name="Lebreton A."/>
            <person name="Tang N."/>
            <person name="Kuo A."/>
            <person name="LaButti K."/>
            <person name="Drula E."/>
            <person name="Barry K."/>
            <person name="Clum A."/>
            <person name="Lipzen A."/>
            <person name="Mousain D."/>
            <person name="Ng V."/>
            <person name="Wang R."/>
            <person name="Wang X."/>
            <person name="Dai Y."/>
            <person name="Henrissat B."/>
            <person name="Grigoriev I.V."/>
            <person name="Guerin-Laguette A."/>
            <person name="Yu F."/>
            <person name="Martin F.M."/>
        </authorList>
    </citation>
    <scope>NUCLEOTIDE SEQUENCE</scope>
    <source>
        <strain evidence="2">QP</strain>
    </source>
</reference>
<evidence type="ECO:0000256" key="1">
    <source>
        <dbReference type="SAM" id="MobiDB-lite"/>
    </source>
</evidence>
<sequence>MATSNPERGPGLLMLPSQDARPANRPCTTSSGRASPPASPRGFFTPALFVAKLDNLIQHLRIERDFELLGHSWGLTLAVEYIAVHRSHGLKHLVRTNGSASYPLWRAAVADLRSQWPKHALDFEVWPAEATKLLTQMGEDPTVYRATYVLAVPGLGPGSFPRRISWAYPCASSHRLGVNELVMTGVLKDWSVSPKLGKVSCPTLIISGADDAVQDSCVAPLFYGIEKAKWVTLGSSSHMAFWE</sequence>
<gene>
    <name evidence="2" type="ORF">EDB92DRAFT_1949975</name>
</gene>
<dbReference type="GO" id="GO:0016787">
    <property type="term" value="F:hydrolase activity"/>
    <property type="evidence" value="ECO:0007669"/>
    <property type="project" value="UniProtKB-KW"/>
</dbReference>
<keyword evidence="3" id="KW-1185">Reference proteome</keyword>
<evidence type="ECO:0000313" key="3">
    <source>
        <dbReference type="Proteomes" id="UP001201163"/>
    </source>
</evidence>
<feature type="region of interest" description="Disordered" evidence="1">
    <location>
        <begin position="1"/>
        <end position="39"/>
    </location>
</feature>
<dbReference type="AlphaFoldDB" id="A0AAD4LBH5"/>
<accession>A0AAD4LBH5</accession>